<proteinExistence type="inferred from homology"/>
<evidence type="ECO:0000256" key="3">
    <source>
        <dbReference type="ARBA" id="ARBA00022692"/>
    </source>
</evidence>
<evidence type="ECO:0000256" key="6">
    <source>
        <dbReference type="SAM" id="Phobius"/>
    </source>
</evidence>
<comment type="similarity">
    <text evidence="2">Belongs to the vacuolar ATPase subunit S1 family.</text>
</comment>
<evidence type="ECO:0000256" key="5">
    <source>
        <dbReference type="ARBA" id="ARBA00023136"/>
    </source>
</evidence>
<dbReference type="STRING" id="104421.E2A4R1"/>
<dbReference type="Pfam" id="PF05827">
    <property type="entry name" value="VAS1_LD"/>
    <property type="match status" value="1"/>
</dbReference>
<gene>
    <name evidence="10" type="ORF">EAG_14863</name>
</gene>
<sequence length="373" mass="41989">MTGSARKASPLHAPLLVLIVACQIALSHAGTPVVIWCSHNESSDHNSPLKTVHPNPLQKLSSEEFEEILSQLVVTNPTIVVAEELCVEDLRNNKMLSTASNGSRLYYLPCVFEPNTSFQKLYSDKQIRTIEDINDDHELNMVLKDTDSSECIALTGKQCRYSQTERIKREATKEDTEFKIKTDQILFYSSKSLSFKAPENPDKNLELPGSKATGSSRKEQNGTLILTINFSNIEDIEELTLDFFFPIKYMGYYTLDKVNYETKGGKNGVLSSKRDICFPYNFSYHCSLQTIFTNGPVRLNITDMQVEVDHKNAVFSDAYDCVGFTSIPIWTGIFVTAILALIMIWALTMILDIRTMDRFDDPKGKTITISSAE</sequence>
<feature type="transmembrane region" description="Helical" evidence="6">
    <location>
        <begin position="329"/>
        <end position="351"/>
    </location>
</feature>
<keyword evidence="4 6" id="KW-1133">Transmembrane helix</keyword>
<evidence type="ECO:0000256" key="4">
    <source>
        <dbReference type="ARBA" id="ARBA00022989"/>
    </source>
</evidence>
<feature type="domain" description="V-type proton ATPase subunit S1/VOA1 transmembrane" evidence="9">
    <location>
        <begin position="323"/>
        <end position="361"/>
    </location>
</feature>
<dbReference type="AlphaFoldDB" id="E2A4R1"/>
<evidence type="ECO:0000313" key="10">
    <source>
        <dbReference type="EMBL" id="EFN71595.1"/>
    </source>
</evidence>
<dbReference type="GO" id="GO:0030641">
    <property type="term" value="P:regulation of cellular pH"/>
    <property type="evidence" value="ECO:0007669"/>
    <property type="project" value="TreeGrafter"/>
</dbReference>
<dbReference type="PROSITE" id="PS51257">
    <property type="entry name" value="PROKAR_LIPOPROTEIN"/>
    <property type="match status" value="1"/>
</dbReference>
<accession>E2A4R1</accession>
<evidence type="ECO:0000256" key="2">
    <source>
        <dbReference type="ARBA" id="ARBA00009037"/>
    </source>
</evidence>
<feature type="signal peptide" evidence="7">
    <location>
        <begin position="1"/>
        <end position="29"/>
    </location>
</feature>
<organism evidence="11">
    <name type="scientific">Camponotus floridanus</name>
    <name type="common">Florida carpenter ant</name>
    <dbReference type="NCBI Taxonomy" id="104421"/>
    <lineage>
        <taxon>Eukaryota</taxon>
        <taxon>Metazoa</taxon>
        <taxon>Ecdysozoa</taxon>
        <taxon>Arthropoda</taxon>
        <taxon>Hexapoda</taxon>
        <taxon>Insecta</taxon>
        <taxon>Pterygota</taxon>
        <taxon>Neoptera</taxon>
        <taxon>Endopterygota</taxon>
        <taxon>Hymenoptera</taxon>
        <taxon>Apocrita</taxon>
        <taxon>Aculeata</taxon>
        <taxon>Formicoidea</taxon>
        <taxon>Formicidae</taxon>
        <taxon>Formicinae</taxon>
        <taxon>Camponotus</taxon>
    </lineage>
</organism>
<dbReference type="InterPro" id="IPR008388">
    <property type="entry name" value="Ac45_acc_su"/>
</dbReference>
<feature type="chain" id="PRO_5003156809" evidence="7">
    <location>
        <begin position="30"/>
        <end position="373"/>
    </location>
</feature>
<dbReference type="KEGG" id="cfo:105248469"/>
<evidence type="ECO:0000259" key="9">
    <source>
        <dbReference type="Pfam" id="PF20520"/>
    </source>
</evidence>
<evidence type="ECO:0000256" key="1">
    <source>
        <dbReference type="ARBA" id="ARBA00004167"/>
    </source>
</evidence>
<evidence type="ECO:0000256" key="7">
    <source>
        <dbReference type="SAM" id="SignalP"/>
    </source>
</evidence>
<protein>
    <submittedName>
        <fullName evidence="10">Vacuolar ATP synthase subunit S1</fullName>
    </submittedName>
</protein>
<dbReference type="GO" id="GO:0001671">
    <property type="term" value="F:ATPase activator activity"/>
    <property type="evidence" value="ECO:0007669"/>
    <property type="project" value="TreeGrafter"/>
</dbReference>
<dbReference type="OrthoDB" id="9985059at2759"/>
<evidence type="ECO:0000313" key="11">
    <source>
        <dbReference type="Proteomes" id="UP000000311"/>
    </source>
</evidence>
<dbReference type="EMBL" id="GL436716">
    <property type="protein sequence ID" value="EFN71595.1"/>
    <property type="molecule type" value="Genomic_DNA"/>
</dbReference>
<dbReference type="InterPro" id="IPR046756">
    <property type="entry name" value="VAS1/VOA1_TM"/>
</dbReference>
<dbReference type="Proteomes" id="UP000000311">
    <property type="component" value="Unassembled WGS sequence"/>
</dbReference>
<comment type="subcellular location">
    <subcellularLocation>
        <location evidence="1">Membrane</location>
        <topology evidence="1">Single-pass membrane protein</topology>
    </subcellularLocation>
</comment>
<keyword evidence="3 6" id="KW-0812">Transmembrane</keyword>
<dbReference type="Pfam" id="PF20520">
    <property type="entry name" value="Ac45-VOA1_TM"/>
    <property type="match status" value="1"/>
</dbReference>
<evidence type="ECO:0000259" key="8">
    <source>
        <dbReference type="Pfam" id="PF05827"/>
    </source>
</evidence>
<dbReference type="InParanoid" id="E2A4R1"/>
<keyword evidence="7" id="KW-0732">Signal</keyword>
<keyword evidence="11" id="KW-1185">Reference proteome</keyword>
<dbReference type="OMA" id="TGKQCRY"/>
<keyword evidence="5 6" id="KW-0472">Membrane</keyword>
<reference evidence="10 11" key="1">
    <citation type="journal article" date="2010" name="Science">
        <title>Genomic comparison of the ants Camponotus floridanus and Harpegnathos saltator.</title>
        <authorList>
            <person name="Bonasio R."/>
            <person name="Zhang G."/>
            <person name="Ye C."/>
            <person name="Mutti N.S."/>
            <person name="Fang X."/>
            <person name="Qin N."/>
            <person name="Donahue G."/>
            <person name="Yang P."/>
            <person name="Li Q."/>
            <person name="Li C."/>
            <person name="Zhang P."/>
            <person name="Huang Z."/>
            <person name="Berger S.L."/>
            <person name="Reinberg D."/>
            <person name="Wang J."/>
            <person name="Liebig J."/>
        </authorList>
    </citation>
    <scope>NUCLEOTIDE SEQUENCE [LARGE SCALE GENOMIC DNA]</scope>
    <source>
        <strain evidence="11">C129</strain>
    </source>
</reference>
<dbReference type="PANTHER" id="PTHR12471">
    <property type="entry name" value="VACUOLAR ATP SYNTHASE SUBUNIT S1"/>
    <property type="match status" value="1"/>
</dbReference>
<feature type="domain" description="V-type proton ATPase subunit S1 luminal" evidence="8">
    <location>
        <begin position="184"/>
        <end position="308"/>
    </location>
</feature>
<dbReference type="PANTHER" id="PTHR12471:SF7">
    <property type="entry name" value="V-TYPE PROTON ATPASE SUBUNIT S1"/>
    <property type="match status" value="1"/>
</dbReference>
<name>E2A4R1_CAMFO</name>
<dbReference type="InterPro" id="IPR046755">
    <property type="entry name" value="VAS1_LD"/>
</dbReference>
<dbReference type="GO" id="GO:0033176">
    <property type="term" value="C:proton-transporting V-type ATPase complex"/>
    <property type="evidence" value="ECO:0007669"/>
    <property type="project" value="TreeGrafter"/>
</dbReference>